<organism evidence="1">
    <name type="scientific">Burkholderia contaminans</name>
    <dbReference type="NCBI Taxonomy" id="488447"/>
    <lineage>
        <taxon>Bacteria</taxon>
        <taxon>Pseudomonadati</taxon>
        <taxon>Pseudomonadota</taxon>
        <taxon>Betaproteobacteria</taxon>
        <taxon>Burkholderiales</taxon>
        <taxon>Burkholderiaceae</taxon>
        <taxon>Burkholderia</taxon>
        <taxon>Burkholderia cepacia complex</taxon>
    </lineage>
</organism>
<dbReference type="PANTHER" id="PTHR39624">
    <property type="entry name" value="PROTEIN INVOLVED IN RIMO-MEDIATED BETA-METHYLTHIOLATION OF RIBOSOMAL PROTEIN S12 YCAO"/>
    <property type="match status" value="1"/>
</dbReference>
<dbReference type="InterPro" id="IPR003718">
    <property type="entry name" value="OsmC/Ohr_fam"/>
</dbReference>
<gene>
    <name evidence="1" type="ORF">BCCH1_20770</name>
</gene>
<dbReference type="PANTHER" id="PTHR39624:SF2">
    <property type="entry name" value="OSMC-LIKE PROTEIN"/>
    <property type="match status" value="1"/>
</dbReference>
<dbReference type="EMBL" id="AP018357">
    <property type="protein sequence ID" value="BBA39654.1"/>
    <property type="molecule type" value="Genomic_DNA"/>
</dbReference>
<evidence type="ECO:0000313" key="1">
    <source>
        <dbReference type="EMBL" id="BBA39654.1"/>
    </source>
</evidence>
<dbReference type="SUPFAM" id="SSF82784">
    <property type="entry name" value="OsmC-like"/>
    <property type="match status" value="1"/>
</dbReference>
<dbReference type="InterPro" id="IPR015946">
    <property type="entry name" value="KH_dom-like_a/b"/>
</dbReference>
<proteinExistence type="predicted"/>
<protein>
    <submittedName>
        <fullName evidence="1">Peroxiredoxin</fullName>
    </submittedName>
</protein>
<accession>A0A250L501</accession>
<dbReference type="Gene3D" id="3.30.300.20">
    <property type="match status" value="1"/>
</dbReference>
<name>A0A250L501_9BURK</name>
<reference evidence="1" key="2">
    <citation type="journal article" date="2017" name="Genome Announc.">
        <title>High-Quality Draft Genome Sequence of Burkholderia contaminans CH-1, a Gram-Negative Bacterium That Metabolizes 2-Azahypoxanthine, a Plant Growth-Regulating Compound.</title>
        <authorList>
            <person name="Choi J.-H."/>
            <person name="Sugiura H."/>
            <person name="Moriuchi R."/>
            <person name="Kawagishi H."/>
            <person name="Dohra H."/>
        </authorList>
    </citation>
    <scope>NUCLEOTIDE SEQUENCE</scope>
    <source>
        <strain evidence="1">CH-1</strain>
    </source>
</reference>
<dbReference type="Pfam" id="PF02566">
    <property type="entry name" value="OsmC"/>
    <property type="match status" value="1"/>
</dbReference>
<sequence length="157" mass="17346">MLTAARRHAAPASLFPLPADRRIPMSLIHAAAVLDADAPDYVVQLQAGTHALTGDEAPREGGQDRGPAPYEFVLAGLAQCTAATLRMYMQRKTWPATRIDVRTELHADRDGTQYVRRVVTLDGPLDEAQRQRLAEICEKTPVTQFIKRGTRIDTTLN</sequence>
<reference evidence="1" key="1">
    <citation type="journal article" date="2016" name="Biosci. Biotechnol. Biochem.">
        <title>Bioconversion of AHX to AOH by resting cells of Burkholderia contaminans CH-1.</title>
        <authorList>
            <person name="Choi J.H."/>
            <person name="Kikuchi A."/>
            <person name="Pumkaeo P."/>
            <person name="Hirai H."/>
            <person name="Tokuyama S."/>
            <person name="Kawagishi H."/>
        </authorList>
    </citation>
    <scope>NUCLEOTIDE SEQUENCE</scope>
    <source>
        <strain evidence="1">CH-1</strain>
    </source>
</reference>
<dbReference type="InterPro" id="IPR036102">
    <property type="entry name" value="OsmC/Ohrsf"/>
</dbReference>
<dbReference type="AlphaFoldDB" id="A0A250L501"/>